<comment type="caution">
    <text evidence="2">The sequence shown here is derived from an EMBL/GenBank/DDBJ whole genome shotgun (WGS) entry which is preliminary data.</text>
</comment>
<evidence type="ECO:0000313" key="1">
    <source>
        <dbReference type="EMBL" id="PJZ69366.1"/>
    </source>
</evidence>
<keyword evidence="3" id="KW-1185">Reference proteome</keyword>
<gene>
    <name evidence="1" type="ORF">CH360_11475</name>
    <name evidence="2" type="ORF">CH373_13910</name>
</gene>
<sequence>MAIRNSFFEDKASFLKFTFDDCFVTNFLASDQNECSVFARDLFESRNRFIRNAASTSSLVARIILKNYFLKTEKSGSVLVGMEQSKNLGLSNLFLTFPAFSLKGLT</sequence>
<evidence type="ECO:0000313" key="2">
    <source>
        <dbReference type="EMBL" id="PJZ72501.1"/>
    </source>
</evidence>
<accession>A0A2M9ZKI0</accession>
<organism evidence="2 4">
    <name type="scientific">Leptospira perolatii</name>
    <dbReference type="NCBI Taxonomy" id="2023191"/>
    <lineage>
        <taxon>Bacteria</taxon>
        <taxon>Pseudomonadati</taxon>
        <taxon>Spirochaetota</taxon>
        <taxon>Spirochaetia</taxon>
        <taxon>Leptospirales</taxon>
        <taxon>Leptospiraceae</taxon>
        <taxon>Leptospira</taxon>
    </lineage>
</organism>
<protein>
    <submittedName>
        <fullName evidence="2">Uncharacterized protein</fullName>
    </submittedName>
</protein>
<proteinExistence type="predicted"/>
<name>A0A2M9ZKI0_9LEPT</name>
<dbReference type="EMBL" id="NPDY01000010">
    <property type="protein sequence ID" value="PJZ69366.1"/>
    <property type="molecule type" value="Genomic_DNA"/>
</dbReference>
<dbReference type="EMBL" id="NPDZ01000009">
    <property type="protein sequence ID" value="PJZ72501.1"/>
    <property type="molecule type" value="Genomic_DNA"/>
</dbReference>
<dbReference type="Proteomes" id="UP000231990">
    <property type="component" value="Unassembled WGS sequence"/>
</dbReference>
<dbReference type="Proteomes" id="UP000231962">
    <property type="component" value="Unassembled WGS sequence"/>
</dbReference>
<evidence type="ECO:0000313" key="3">
    <source>
        <dbReference type="Proteomes" id="UP000231962"/>
    </source>
</evidence>
<dbReference type="AlphaFoldDB" id="A0A2M9ZKI0"/>
<reference evidence="3 4" key="1">
    <citation type="submission" date="2017-07" db="EMBL/GenBank/DDBJ databases">
        <title>Leptospira spp. isolated from tropical soils.</title>
        <authorList>
            <person name="Thibeaux R."/>
            <person name="Iraola G."/>
            <person name="Ferres I."/>
            <person name="Bierque E."/>
            <person name="Girault D."/>
            <person name="Soupe-Gilbert M.-E."/>
            <person name="Picardeau M."/>
            <person name="Goarant C."/>
        </authorList>
    </citation>
    <scope>NUCLEOTIDE SEQUENCE [LARGE SCALE GENOMIC DNA]</scope>
    <source>
        <strain evidence="2 4">FH1-B-B1</strain>
        <strain evidence="1 3">FH1-B-C1</strain>
    </source>
</reference>
<evidence type="ECO:0000313" key="4">
    <source>
        <dbReference type="Proteomes" id="UP000231990"/>
    </source>
</evidence>